<evidence type="ECO:0000313" key="2">
    <source>
        <dbReference type="EMBL" id="CAE8600263.1"/>
    </source>
</evidence>
<feature type="compositionally biased region" description="Low complexity" evidence="1">
    <location>
        <begin position="404"/>
        <end position="421"/>
    </location>
</feature>
<sequence>MVPRRSPRVGSSRRPRLQAAEALAVAALAAATSTTAAQLRGAFVAPGSLLSRNGSLRQQALSSRYAASRSGASLDNLGSWCVAAINLSRRADRRLQLAHVLAPANTEILARLTRINAVDGRGVDLADGKRLLPFISAEALEQAREAKRLGALTIVHQDGQLVKFHDHLTEGGIACTMSHHAALSFVANHPTAEWGLILEDDIQGIVPHVHEAIAGIVRRLPENWDAVFLGYHGGTLAGTGAGGKDTAEEESKARLELQIDDMRGGVDGFQGSVDGDVYCAGDKCDPPVLRMYGPLYGLYALALAERFDGHDFEHVDFNSTASSPTHRLIGQCALPPKMVLASPGNSLTQMLGLDGVRGQRLAGCTVLAAGSADAEWMIDGATGASDDDGTTDTGPEDGDTGVKSSSSSSSSEMAPSVGSSSMRGGELAPSVTATTPRGFDPRVLRGLKGEILSSGGAPEPEGATEYFRWLATKGCTGLDSVQLLAPQHPGSKVQLLMGGGMALRGGATAELSRTLAAWLTAFAGEDQASVEALAWRVLLESWAGAASPYAPQSLVAVLVLKSSPEGYELVQEQQTLAGQRVAKLLVMPQHLVGDQEALVTELRWILCLIEDVRNSSRRSPSSGFRFDPSSIALVTTKRLKPGEELLQKVAPASAAWLLANLGIVPGAEYPGRPVLPDEGVGTGRMLPTAVEGFIIIGAFSVRFFQHCKLEGGYPSTHEEEFSWFLAQEQTVAKVMTLAYTSGLEVSARTSARTLAADWCVKALLEKSFDIERIAKETGLPQGNSQGVIAVQVGMTVMAYFKAKHQDGTVGRSQKPREAKVLSGTDELVRVEFLANKKRHEIPANWIVSASDVPIQSVLASGCSAERLQRGKLAITLLRAEAAILAPFMEALKQSAAAVEELEKKLTYFRKSGDDKASEQVIKIMQSYLEREIMEVDKDLIAMLPESLDKLPAMFNDPANSGGTFDNPMWRLPPVGGVIDSKFSTSVLSAASKVVEDDENVRDPPLIPADE</sequence>
<accession>A0A813EMR3</accession>
<gene>
    <name evidence="2" type="ORF">PGLA1383_LOCUS18595</name>
</gene>
<protein>
    <submittedName>
        <fullName evidence="2">Uncharacterized protein</fullName>
    </submittedName>
</protein>
<proteinExistence type="predicted"/>
<dbReference type="EMBL" id="CAJNNV010011985">
    <property type="protein sequence ID" value="CAE8600263.1"/>
    <property type="molecule type" value="Genomic_DNA"/>
</dbReference>
<feature type="region of interest" description="Disordered" evidence="1">
    <location>
        <begin position="379"/>
        <end position="442"/>
    </location>
</feature>
<dbReference type="AlphaFoldDB" id="A0A813EMR3"/>
<organism evidence="2 3">
    <name type="scientific">Polarella glacialis</name>
    <name type="common">Dinoflagellate</name>
    <dbReference type="NCBI Taxonomy" id="89957"/>
    <lineage>
        <taxon>Eukaryota</taxon>
        <taxon>Sar</taxon>
        <taxon>Alveolata</taxon>
        <taxon>Dinophyceae</taxon>
        <taxon>Suessiales</taxon>
        <taxon>Suessiaceae</taxon>
        <taxon>Polarella</taxon>
    </lineage>
</organism>
<evidence type="ECO:0000313" key="3">
    <source>
        <dbReference type="Proteomes" id="UP000654075"/>
    </source>
</evidence>
<feature type="compositionally biased region" description="Acidic residues" evidence="1">
    <location>
        <begin position="385"/>
        <end position="399"/>
    </location>
</feature>
<name>A0A813EMR3_POLGL</name>
<dbReference type="OrthoDB" id="418620at2759"/>
<comment type="caution">
    <text evidence="2">The sequence shown here is derived from an EMBL/GenBank/DDBJ whole genome shotgun (WGS) entry which is preliminary data.</text>
</comment>
<evidence type="ECO:0000256" key="1">
    <source>
        <dbReference type="SAM" id="MobiDB-lite"/>
    </source>
</evidence>
<keyword evidence="3" id="KW-1185">Reference proteome</keyword>
<dbReference type="Proteomes" id="UP000654075">
    <property type="component" value="Unassembled WGS sequence"/>
</dbReference>
<reference evidence="2" key="1">
    <citation type="submission" date="2021-02" db="EMBL/GenBank/DDBJ databases">
        <authorList>
            <person name="Dougan E. K."/>
            <person name="Rhodes N."/>
            <person name="Thang M."/>
            <person name="Chan C."/>
        </authorList>
    </citation>
    <scope>NUCLEOTIDE SEQUENCE</scope>
</reference>